<feature type="compositionally biased region" description="Acidic residues" evidence="9">
    <location>
        <begin position="1023"/>
        <end position="1033"/>
    </location>
</feature>
<dbReference type="PROSITE" id="PS00108">
    <property type="entry name" value="PROTEIN_KINASE_ST"/>
    <property type="match status" value="1"/>
</dbReference>
<dbReference type="CDD" id="cd22249">
    <property type="entry name" value="UDM1_RNF168_RNF169-like"/>
    <property type="match status" value="1"/>
</dbReference>
<comment type="catalytic activity">
    <reaction evidence="7">
        <text>L-threonyl-[protein] + ATP = O-phospho-L-threonyl-[protein] + ADP + H(+)</text>
        <dbReference type="Rhea" id="RHEA:46608"/>
        <dbReference type="Rhea" id="RHEA-COMP:11060"/>
        <dbReference type="Rhea" id="RHEA-COMP:11605"/>
        <dbReference type="ChEBI" id="CHEBI:15378"/>
        <dbReference type="ChEBI" id="CHEBI:30013"/>
        <dbReference type="ChEBI" id="CHEBI:30616"/>
        <dbReference type="ChEBI" id="CHEBI:61977"/>
        <dbReference type="ChEBI" id="CHEBI:456216"/>
        <dbReference type="EC" id="2.7.11.1"/>
    </reaction>
</comment>
<evidence type="ECO:0000256" key="4">
    <source>
        <dbReference type="ARBA" id="ARBA00022741"/>
    </source>
</evidence>
<feature type="compositionally biased region" description="Polar residues" evidence="9">
    <location>
        <begin position="1125"/>
        <end position="1153"/>
    </location>
</feature>
<feature type="region of interest" description="Disordered" evidence="9">
    <location>
        <begin position="905"/>
        <end position="937"/>
    </location>
</feature>
<proteinExistence type="predicted"/>
<dbReference type="FunFam" id="3.30.200.20:FF:000075">
    <property type="entry name" value="Probable serine/threonine-protein kinase WNK1"/>
    <property type="match status" value="1"/>
</dbReference>
<feature type="compositionally biased region" description="Polar residues" evidence="9">
    <location>
        <begin position="462"/>
        <end position="477"/>
    </location>
</feature>
<name>A0A1Z5JBM6_FISSO</name>
<dbReference type="GO" id="GO:0106310">
    <property type="term" value="F:protein serine kinase activity"/>
    <property type="evidence" value="ECO:0007669"/>
    <property type="project" value="RHEA"/>
</dbReference>
<protein>
    <recommendedName>
        <fullName evidence="1">non-specific serine/threonine protein kinase</fullName>
        <ecNumber evidence="1">2.7.11.1</ecNumber>
    </recommendedName>
</protein>
<evidence type="ECO:0000256" key="1">
    <source>
        <dbReference type="ARBA" id="ARBA00012513"/>
    </source>
</evidence>
<dbReference type="GO" id="GO:0005524">
    <property type="term" value="F:ATP binding"/>
    <property type="evidence" value="ECO:0007669"/>
    <property type="project" value="UniProtKB-KW"/>
</dbReference>
<dbReference type="SUPFAM" id="SSF56112">
    <property type="entry name" value="Protein kinase-like (PK-like)"/>
    <property type="match status" value="1"/>
</dbReference>
<evidence type="ECO:0000256" key="7">
    <source>
        <dbReference type="ARBA" id="ARBA00047899"/>
    </source>
</evidence>
<dbReference type="EC" id="2.7.11.1" evidence="1"/>
<gene>
    <name evidence="11" type="ORF">FisN_9Hh265</name>
</gene>
<keyword evidence="12" id="KW-1185">Reference proteome</keyword>
<keyword evidence="5 11" id="KW-0418">Kinase</keyword>
<evidence type="ECO:0000256" key="6">
    <source>
        <dbReference type="ARBA" id="ARBA00022840"/>
    </source>
</evidence>
<dbReference type="Gene3D" id="1.10.510.10">
    <property type="entry name" value="Transferase(Phosphotransferase) domain 1"/>
    <property type="match status" value="1"/>
</dbReference>
<dbReference type="InterPro" id="IPR050588">
    <property type="entry name" value="WNK_Ser-Thr_kinase"/>
</dbReference>
<feature type="compositionally biased region" description="Acidic residues" evidence="9">
    <location>
        <begin position="496"/>
        <end position="509"/>
    </location>
</feature>
<feature type="region of interest" description="Disordered" evidence="9">
    <location>
        <begin position="460"/>
        <end position="511"/>
    </location>
</feature>
<dbReference type="InterPro" id="IPR011009">
    <property type="entry name" value="Kinase-like_dom_sf"/>
</dbReference>
<feature type="domain" description="Protein kinase" evidence="10">
    <location>
        <begin position="176"/>
        <end position="437"/>
    </location>
</feature>
<feature type="region of interest" description="Disordered" evidence="9">
    <location>
        <begin position="1111"/>
        <end position="1178"/>
    </location>
</feature>
<organism evidence="11 12">
    <name type="scientific">Fistulifera solaris</name>
    <name type="common">Oleaginous diatom</name>
    <dbReference type="NCBI Taxonomy" id="1519565"/>
    <lineage>
        <taxon>Eukaryota</taxon>
        <taxon>Sar</taxon>
        <taxon>Stramenopiles</taxon>
        <taxon>Ochrophyta</taxon>
        <taxon>Bacillariophyta</taxon>
        <taxon>Bacillariophyceae</taxon>
        <taxon>Bacillariophycidae</taxon>
        <taxon>Naviculales</taxon>
        <taxon>Naviculaceae</taxon>
        <taxon>Fistulifera</taxon>
    </lineage>
</organism>
<dbReference type="Proteomes" id="UP000198406">
    <property type="component" value="Unassembled WGS sequence"/>
</dbReference>
<evidence type="ECO:0000256" key="2">
    <source>
        <dbReference type="ARBA" id="ARBA00022527"/>
    </source>
</evidence>
<feature type="region of interest" description="Disordered" evidence="9">
    <location>
        <begin position="969"/>
        <end position="1038"/>
    </location>
</feature>
<evidence type="ECO:0000313" key="12">
    <source>
        <dbReference type="Proteomes" id="UP000198406"/>
    </source>
</evidence>
<keyword evidence="2" id="KW-0723">Serine/threonine-protein kinase</keyword>
<dbReference type="InParanoid" id="A0A1Z5JBM6"/>
<dbReference type="Gene3D" id="3.30.200.20">
    <property type="entry name" value="Phosphorylase Kinase, domain 1"/>
    <property type="match status" value="1"/>
</dbReference>
<feature type="compositionally biased region" description="Polar residues" evidence="9">
    <location>
        <begin position="983"/>
        <end position="999"/>
    </location>
</feature>
<dbReference type="PROSITE" id="PS50011">
    <property type="entry name" value="PROTEIN_KINASE_DOM"/>
    <property type="match status" value="1"/>
</dbReference>
<reference evidence="11 12" key="1">
    <citation type="journal article" date="2015" name="Plant Cell">
        <title>Oil accumulation by the oleaginous diatom Fistulifera solaris as revealed by the genome and transcriptome.</title>
        <authorList>
            <person name="Tanaka T."/>
            <person name="Maeda Y."/>
            <person name="Veluchamy A."/>
            <person name="Tanaka M."/>
            <person name="Abida H."/>
            <person name="Marechal E."/>
            <person name="Bowler C."/>
            <person name="Muto M."/>
            <person name="Sunaga Y."/>
            <person name="Tanaka M."/>
            <person name="Yoshino T."/>
            <person name="Taniguchi T."/>
            <person name="Fukuda Y."/>
            <person name="Nemoto M."/>
            <person name="Matsumoto M."/>
            <person name="Wong P.S."/>
            <person name="Aburatani S."/>
            <person name="Fujibuchi W."/>
        </authorList>
    </citation>
    <scope>NUCLEOTIDE SEQUENCE [LARGE SCALE GENOMIC DNA]</scope>
    <source>
        <strain evidence="11 12">JPCC DA0580</strain>
    </source>
</reference>
<feature type="compositionally biased region" description="Polar residues" evidence="9">
    <location>
        <begin position="912"/>
        <end position="925"/>
    </location>
</feature>
<dbReference type="AlphaFoldDB" id="A0A1Z5JBM6"/>
<dbReference type="SMART" id="SM00220">
    <property type="entry name" value="S_TKc"/>
    <property type="match status" value="1"/>
</dbReference>
<keyword evidence="4" id="KW-0547">Nucleotide-binding</keyword>
<evidence type="ECO:0000313" key="11">
    <source>
        <dbReference type="EMBL" id="GAX11171.1"/>
    </source>
</evidence>
<dbReference type="OrthoDB" id="4062651at2759"/>
<evidence type="ECO:0000256" key="5">
    <source>
        <dbReference type="ARBA" id="ARBA00022777"/>
    </source>
</evidence>
<evidence type="ECO:0000256" key="8">
    <source>
        <dbReference type="ARBA" id="ARBA00048679"/>
    </source>
</evidence>
<dbReference type="GO" id="GO:0004674">
    <property type="term" value="F:protein serine/threonine kinase activity"/>
    <property type="evidence" value="ECO:0007669"/>
    <property type="project" value="UniProtKB-KW"/>
</dbReference>
<keyword evidence="3 11" id="KW-0808">Transferase</keyword>
<dbReference type="Pfam" id="PF00069">
    <property type="entry name" value="Pkinase"/>
    <property type="match status" value="1"/>
</dbReference>
<evidence type="ECO:0000256" key="9">
    <source>
        <dbReference type="SAM" id="MobiDB-lite"/>
    </source>
</evidence>
<dbReference type="InterPro" id="IPR000719">
    <property type="entry name" value="Prot_kinase_dom"/>
</dbReference>
<dbReference type="PANTHER" id="PTHR13902">
    <property type="entry name" value="SERINE/THREONINE-PROTEIN KINASE WNK WITH NO LYSINE -RELATED"/>
    <property type="match status" value="1"/>
</dbReference>
<accession>A0A1Z5JBM6</accession>
<comment type="caution">
    <text evidence="11">The sequence shown here is derived from an EMBL/GenBank/DDBJ whole genome shotgun (WGS) entry which is preliminary data.</text>
</comment>
<keyword evidence="6" id="KW-0067">ATP-binding</keyword>
<dbReference type="CDD" id="cd13983">
    <property type="entry name" value="STKc_WNK"/>
    <property type="match status" value="1"/>
</dbReference>
<sequence length="1178" mass="130811">MESSDLGNMILSTIDLPEKSAYDCVNNTNLDVPDMKLSKEKDESVVSAVTLPASLEPALLQTFDTEVAEMEVPKQVIFLEASADGQDDGKLGDPAASFVQPLSHTISDSATVDVAAKESSLANAKDDTRSALGSVVSAPARTDPVSNSISNDLNEYISSPEIQNAIMERSPGGRYVRFREKLGSGASKDVYRAYDTQEGIEVAWNVVNLSGVPKNERNRIVNEVRLLERLHHHNIISFHGSWVNRERQEVNFVTEILSSGTLKAFISKVQVIRWKIAKRWAIQILKGLEYLHSQDPPVIHRDLKCENIFINGTSGDLRIGDLGLSTVHRNGRVLSVLGTPEFMAPDMYEDKPYDEKVDIYAFGMCVLEIFTQEIPYSECNNPAQIYKKVSSGEPPEILGRIQSKHARDFVNFCLGYRDNEGNYIRPSATELLQHPFLAIRENDDDEVIVDPPLRETMISEAAESQSSTSNPLAMESNNLHDDETDLPPRIARPATEYDDDGDEFEEMPESETNMKKVKVLMGRDTEWKEDEQMHAATVAPILGDAAETSVDITNMSTSRGIDDSSTQNTVPQPSEVAAPSFIETKSVDSRQETPTFNYVVATVVIEDEGQNVRPYADEILKLVVTLPIEGQTQNVQFDFHLVEDDPIQVAKEMVQELGIPHGAVLEISETISGLARAARMKQDRYAVRVGNAQNIIANHPVQHTLHPPAQQFQQQLPQPVPVNPNANVQHPQNASFQHQIPVNFQHQQQQPTQFLQGANVHNPAVQIPLIQNTHFPHSAPVFDYSQPNVSSTQIPHPHFQPQQDFNLNVNGQHVPQQVYLTPQKAFGSSQSVPTEHQQIHVPQHHSLSSFPVAPSQQAMVQAMGPSPPPHPINAMPAQQSLQPDYVSRVNVGQNGQAPIPVQAQVPGGQPSHPYSVNESVAQQVPPQCDPPLQPLTPTRTTSLEQIHTAIPNSILAPQITTQVAPTITLTASGDSTRPEDKSPSPTMKASGDNDNNDGSLPQAHVESRTTSPISEMSRKDVNDADSDEEESDDELRKLDQDFQKNLQRARKVYDSRMDSLQRCKVEREEQHLKTLEKHEKERAEFEKRLAQEAEQQRKRIEQLQLEWDRQRELARAKKKHERSNSDNSTSQTNPDPSHSRSVSNASSIKSSEGANGLAALSGDTGDTERRFDQGLIQE</sequence>
<evidence type="ECO:0000259" key="10">
    <source>
        <dbReference type="PROSITE" id="PS50011"/>
    </source>
</evidence>
<comment type="catalytic activity">
    <reaction evidence="8">
        <text>L-seryl-[protein] + ATP = O-phospho-L-seryl-[protein] + ADP + H(+)</text>
        <dbReference type="Rhea" id="RHEA:17989"/>
        <dbReference type="Rhea" id="RHEA-COMP:9863"/>
        <dbReference type="Rhea" id="RHEA-COMP:11604"/>
        <dbReference type="ChEBI" id="CHEBI:15378"/>
        <dbReference type="ChEBI" id="CHEBI:29999"/>
        <dbReference type="ChEBI" id="CHEBI:30616"/>
        <dbReference type="ChEBI" id="CHEBI:83421"/>
        <dbReference type="ChEBI" id="CHEBI:456216"/>
        <dbReference type="EC" id="2.7.11.1"/>
    </reaction>
</comment>
<feature type="region of interest" description="Disordered" evidence="9">
    <location>
        <begin position="1074"/>
        <end position="1097"/>
    </location>
</feature>
<dbReference type="EMBL" id="BDSP01000036">
    <property type="protein sequence ID" value="GAX11171.1"/>
    <property type="molecule type" value="Genomic_DNA"/>
</dbReference>
<evidence type="ECO:0000256" key="3">
    <source>
        <dbReference type="ARBA" id="ARBA00022679"/>
    </source>
</evidence>
<dbReference type="InterPro" id="IPR008271">
    <property type="entry name" value="Ser/Thr_kinase_AS"/>
</dbReference>